<protein>
    <submittedName>
        <fullName evidence="1">Uncharacterized protein</fullName>
    </submittedName>
</protein>
<dbReference type="AlphaFoldDB" id="A0A202BGB7"/>
<name>A0A202BGB7_CHRVL</name>
<dbReference type="Proteomes" id="UP000196342">
    <property type="component" value="Unassembled WGS sequence"/>
</dbReference>
<gene>
    <name evidence="1" type="ORF">CBW21_00510</name>
</gene>
<dbReference type="EMBL" id="NHOO01000001">
    <property type="protein sequence ID" value="OVE50508.1"/>
    <property type="molecule type" value="Genomic_DNA"/>
</dbReference>
<evidence type="ECO:0000313" key="2">
    <source>
        <dbReference type="Proteomes" id="UP000196342"/>
    </source>
</evidence>
<evidence type="ECO:0000313" key="1">
    <source>
        <dbReference type="EMBL" id="OVE50508.1"/>
    </source>
</evidence>
<proteinExistence type="predicted"/>
<accession>A0A202BGB7</accession>
<reference evidence="1 2" key="1">
    <citation type="submission" date="2017-05" db="EMBL/GenBank/DDBJ databases">
        <title>Chromobacterium violaceum GHPS1 isolated from Hydrocarbon polluted soil in French Guiana display an awesome secondary metabolite arsenal and a battery of drug and heavy-metal-resistance and detoxification of xenobiotics proteins.</title>
        <authorList>
            <person name="Belbahri L."/>
        </authorList>
    </citation>
    <scope>NUCLEOTIDE SEQUENCE [LARGE SCALE GENOMIC DNA]</scope>
    <source>
        <strain evidence="1 2">GHPS1</strain>
    </source>
</reference>
<organism evidence="1 2">
    <name type="scientific">Chromobacterium violaceum</name>
    <dbReference type="NCBI Taxonomy" id="536"/>
    <lineage>
        <taxon>Bacteria</taxon>
        <taxon>Pseudomonadati</taxon>
        <taxon>Pseudomonadota</taxon>
        <taxon>Betaproteobacteria</taxon>
        <taxon>Neisseriales</taxon>
        <taxon>Chromobacteriaceae</taxon>
        <taxon>Chromobacterium</taxon>
    </lineage>
</organism>
<sequence length="146" mass="15554">MIASPSISPRESFLYFSCLENEKLRSVSGASALKTPEARSKQLGLGVSAVSNTPLNLAASSGYKLFDQAVTENPRSGKDIFRDPAMADRGRAFVAKISSVKTPLDSTLYALTLKIGADLANGKIDAHLIGQDISLATLKLDHFAAR</sequence>
<keyword evidence="2" id="KW-1185">Reference proteome</keyword>
<comment type="caution">
    <text evidence="1">The sequence shown here is derived from an EMBL/GenBank/DDBJ whole genome shotgun (WGS) entry which is preliminary data.</text>
</comment>
<dbReference type="RefSeq" id="WP_087697032.1">
    <property type="nucleotide sequence ID" value="NZ_NHOO01000001.1"/>
</dbReference>